<evidence type="ECO:0000313" key="1">
    <source>
        <dbReference type="EMBL" id="SFG63633.1"/>
    </source>
</evidence>
<dbReference type="STRING" id="185761.SAMN05660282_01478"/>
<protein>
    <submittedName>
        <fullName evidence="1">Uncharacterized protein</fullName>
    </submittedName>
</protein>
<reference evidence="1 2" key="1">
    <citation type="submission" date="2016-10" db="EMBL/GenBank/DDBJ databases">
        <authorList>
            <person name="de Groot N.N."/>
        </authorList>
    </citation>
    <scope>NUCLEOTIDE SEQUENCE [LARGE SCALE GENOMIC DNA]</scope>
    <source>
        <strain>J11</strain>
        <strain evidence="2">PG 39</strain>
    </source>
</reference>
<gene>
    <name evidence="1" type="ORF">SAMN05660282_01478</name>
</gene>
<dbReference type="Proteomes" id="UP000199065">
    <property type="component" value="Unassembled WGS sequence"/>
</dbReference>
<name>A0A1I2TFC6_9CORY</name>
<proteinExistence type="predicted"/>
<evidence type="ECO:0000313" key="2">
    <source>
        <dbReference type="Proteomes" id="UP000199065"/>
    </source>
</evidence>
<dbReference type="EMBL" id="FOPJ01000008">
    <property type="protein sequence ID" value="SFG63633.1"/>
    <property type="molecule type" value="Genomic_DNA"/>
</dbReference>
<dbReference type="AlphaFoldDB" id="A0A1I2TFC6"/>
<sequence length="145" mass="16630">MGRETLRHRKGSPRQIQVVDEGYIMGRLVTPHVEGFARGMIFVRNRWGNSMHTRHLARGKWVGAFGHSPVPVCFGDNGVRYFPCAKLGTRQICVAARAVDGEDVRYLVFPDFRITEEKLGPVLDRIYRSGVREIEYSVLRRLLDM</sequence>
<organism evidence="1 2">
    <name type="scientific">Corynebacterium spheniscorum</name>
    <dbReference type="NCBI Taxonomy" id="185761"/>
    <lineage>
        <taxon>Bacteria</taxon>
        <taxon>Bacillati</taxon>
        <taxon>Actinomycetota</taxon>
        <taxon>Actinomycetes</taxon>
        <taxon>Mycobacteriales</taxon>
        <taxon>Corynebacteriaceae</taxon>
        <taxon>Corynebacterium</taxon>
    </lineage>
</organism>
<keyword evidence="2" id="KW-1185">Reference proteome</keyword>
<accession>A0A1I2TFC6</accession>